<gene>
    <name evidence="1" type="ORF">Agabi119p4_5699</name>
</gene>
<dbReference type="AlphaFoldDB" id="A0A8H7KGN5"/>
<dbReference type="EMBL" id="JABXXO010000007">
    <property type="protein sequence ID" value="KAF7773532.1"/>
    <property type="molecule type" value="Genomic_DNA"/>
</dbReference>
<protein>
    <submittedName>
        <fullName evidence="1">Uncharacterized protein</fullName>
    </submittedName>
</protein>
<proteinExistence type="predicted"/>
<dbReference type="Proteomes" id="UP000629468">
    <property type="component" value="Unassembled WGS sequence"/>
</dbReference>
<reference evidence="1 2" key="1">
    <citation type="journal article" name="Sci. Rep.">
        <title>Telomere-to-telomere assembled and centromere annotated genomes of the two main subspecies of the button mushroom Agaricus bisporus reveal especially polymorphic chromosome ends.</title>
        <authorList>
            <person name="Sonnenberg A.S.M."/>
            <person name="Sedaghat-Telgerd N."/>
            <person name="Lavrijssen B."/>
            <person name="Ohm R.A."/>
            <person name="Hendrickx P.M."/>
            <person name="Scholtmeijer K."/>
            <person name="Baars J.J.P."/>
            <person name="van Peer A."/>
        </authorList>
    </citation>
    <scope>NUCLEOTIDE SEQUENCE [LARGE SCALE GENOMIC DNA]</scope>
    <source>
        <strain evidence="1 2">H119_p4</strain>
    </source>
</reference>
<evidence type="ECO:0000313" key="1">
    <source>
        <dbReference type="EMBL" id="KAF7773532.1"/>
    </source>
</evidence>
<name>A0A8H7KGN5_AGABI</name>
<organism evidence="1 2">
    <name type="scientific">Agaricus bisporus var. burnettii</name>
    <dbReference type="NCBI Taxonomy" id="192524"/>
    <lineage>
        <taxon>Eukaryota</taxon>
        <taxon>Fungi</taxon>
        <taxon>Dikarya</taxon>
        <taxon>Basidiomycota</taxon>
        <taxon>Agaricomycotina</taxon>
        <taxon>Agaricomycetes</taxon>
        <taxon>Agaricomycetidae</taxon>
        <taxon>Agaricales</taxon>
        <taxon>Agaricineae</taxon>
        <taxon>Agaricaceae</taxon>
        <taxon>Agaricus</taxon>
    </lineage>
</organism>
<evidence type="ECO:0000313" key="2">
    <source>
        <dbReference type="Proteomes" id="UP000629468"/>
    </source>
</evidence>
<accession>A0A8H7KGN5</accession>
<sequence length="135" mass="14891">MINAIAMLESTHIHSAVAHNAQGEPRGSQGLDTVVPSYRQLHALSFSDSTLGLNTTTTALSRLVSTWLCLEWLLASQKGISGETMESNQVNIDFVTRTQRLGIARLNLSRVVTKKQSKVDQRSTMRSDRHASRTV</sequence>
<comment type="caution">
    <text evidence="1">The sequence shown here is derived from an EMBL/GenBank/DDBJ whole genome shotgun (WGS) entry which is preliminary data.</text>
</comment>